<dbReference type="EMBL" id="FO082060">
    <property type="protein sequence ID" value="CCE22772.1"/>
    <property type="molecule type" value="Genomic_DNA"/>
</dbReference>
<dbReference type="AlphaFoldDB" id="G4ST62"/>
<reference evidence="2" key="1">
    <citation type="journal article" date="2012" name="J. Bacteriol.">
        <title>Genome sequence of the haloalkaliphilic methanotrophic bacterium Methylomicrobium alcaliphilum 20Z.</title>
        <authorList>
            <person name="Vuilleumier S."/>
            <person name="Khmelenina V.N."/>
            <person name="Bringel F."/>
            <person name="Reshetnikov A.S."/>
            <person name="Lajus A."/>
            <person name="Mangenot S."/>
            <person name="Rouy Z."/>
            <person name="Op den Camp H.J."/>
            <person name="Jetten M.S."/>
            <person name="Dispirito A.A."/>
            <person name="Dunfield P."/>
            <person name="Klotz M.G."/>
            <person name="Semrau J.D."/>
            <person name="Stein L.Y."/>
            <person name="Barbe V."/>
            <person name="Medigue C."/>
            <person name="Trotsenko Y.A."/>
            <person name="Kalyuzhnaya M.G."/>
        </authorList>
    </citation>
    <scope>NUCLEOTIDE SEQUENCE [LARGE SCALE GENOMIC DNA]</scope>
    <source>
        <strain evidence="2">DSM 19304 / NCIMB 14124 / VKM B-2133 / 20Z</strain>
    </source>
</reference>
<name>G4ST62_META2</name>
<keyword evidence="2" id="KW-1185">Reference proteome</keyword>
<evidence type="ECO:0000313" key="2">
    <source>
        <dbReference type="Proteomes" id="UP000008315"/>
    </source>
</evidence>
<dbReference type="Proteomes" id="UP000008315">
    <property type="component" value="Chromosome"/>
</dbReference>
<gene>
    <name evidence="1" type="ordered locus">MEALZ_1080</name>
</gene>
<organism evidence="1 2">
    <name type="scientific">Methylotuvimicrobium alcaliphilum (strain DSM 19304 / NCIMB 14124 / VKM B-2133 / 20Z)</name>
    <name type="common">Methylomicrobium alcaliphilum</name>
    <dbReference type="NCBI Taxonomy" id="1091494"/>
    <lineage>
        <taxon>Bacteria</taxon>
        <taxon>Pseudomonadati</taxon>
        <taxon>Pseudomonadota</taxon>
        <taxon>Gammaproteobacteria</taxon>
        <taxon>Methylococcales</taxon>
        <taxon>Methylococcaceae</taxon>
        <taxon>Methylotuvimicrobium</taxon>
    </lineage>
</organism>
<protein>
    <submittedName>
        <fullName evidence="1">Uncharacterized protein</fullName>
    </submittedName>
</protein>
<evidence type="ECO:0000313" key="1">
    <source>
        <dbReference type="EMBL" id="CCE22772.1"/>
    </source>
</evidence>
<accession>G4ST62</accession>
<dbReference type="KEGG" id="mah:MEALZ_1080"/>
<sequence>MLVNAASNTYLAQAMAYSSRNSQTSPATVAASTAKVDTVGAKQADFSNMTRQEMRDWVNGQISSGEMSLDDSRSFMAMTMKIPVAGGTNVELPAADDSESIDFTQRVNDGIEGALSRNDQTTLKMLESAMQIMKRNQGQTIGIDTHA</sequence>
<proteinExistence type="predicted"/>
<dbReference type="RefSeq" id="WP_014147571.1">
    <property type="nucleotide sequence ID" value="NC_016112.1"/>
</dbReference>
<dbReference type="HOGENOM" id="CLU_139660_0_0_6"/>
<dbReference type="PATRIC" id="fig|271065.3.peg.1106"/>